<evidence type="ECO:0000256" key="1">
    <source>
        <dbReference type="PROSITE-ProRule" id="PRU00182"/>
    </source>
</evidence>
<gene>
    <name evidence="3" type="ORF">EDD76_11394</name>
</gene>
<dbReference type="Pfam" id="PF17774">
    <property type="entry name" value="YlmH_RBD"/>
    <property type="match status" value="1"/>
</dbReference>
<evidence type="ECO:0000313" key="4">
    <source>
        <dbReference type="Proteomes" id="UP000295718"/>
    </source>
</evidence>
<dbReference type="SUPFAM" id="SSF55174">
    <property type="entry name" value="Alpha-L RNA-binding motif"/>
    <property type="match status" value="1"/>
</dbReference>
<comment type="caution">
    <text evidence="3">The sequence shown here is derived from an EMBL/GenBank/DDBJ whole genome shotgun (WGS) entry which is preliminary data.</text>
</comment>
<keyword evidence="4" id="KW-1185">Reference proteome</keyword>
<dbReference type="STRING" id="1469948.GCA_000732725_00680"/>
<name>A0A4R1QRA1_9FIRM</name>
<feature type="domain" description="Ribosome-associated protein quality control protein P2 RNA-binding" evidence="2">
    <location>
        <begin position="93"/>
        <end position="155"/>
    </location>
</feature>
<reference evidence="3 4" key="1">
    <citation type="submission" date="2019-03" db="EMBL/GenBank/DDBJ databases">
        <title>Genomic Encyclopedia of Type Strains, Phase IV (KMG-IV): sequencing the most valuable type-strain genomes for metagenomic binning, comparative biology and taxonomic classification.</title>
        <authorList>
            <person name="Goeker M."/>
        </authorList>
    </citation>
    <scope>NUCLEOTIDE SEQUENCE [LARGE SCALE GENOMIC DNA]</scope>
    <source>
        <strain evidence="3 4">DSM 100556</strain>
    </source>
</reference>
<sequence>MYNDDKELQQLKKRIAELARKSYEHNIYTYIGFLSMAEQDVFYSMEQEIKGISYKVFGGSEDCERQMLRFGSAESLGYEEQFPIICLAVKPLIEKFADELSHRDFLGALMNLGIDRSTVGDIFLQGKNAYIFCTDKIAPFIIENLDKVKHTNVRCVVEDAAVCFPAKEPEMIKFTVSSERADAVSSRVYQMSRNQSLLLFREKRIYINGRVNENNSYLLKRGDIVSVRGYGRFIYYGCEYETKKGKLSVLAGIYK</sequence>
<accession>A0A4R1QRA1</accession>
<keyword evidence="1" id="KW-0694">RNA-binding</keyword>
<dbReference type="GO" id="GO:0003723">
    <property type="term" value="F:RNA binding"/>
    <property type="evidence" value="ECO:0007669"/>
    <property type="project" value="UniProtKB-KW"/>
</dbReference>
<dbReference type="CDD" id="cd00165">
    <property type="entry name" value="S4"/>
    <property type="match status" value="1"/>
</dbReference>
<dbReference type="Proteomes" id="UP000295718">
    <property type="component" value="Unassembled WGS sequence"/>
</dbReference>
<dbReference type="Gene3D" id="3.30.1370.160">
    <property type="match status" value="1"/>
</dbReference>
<dbReference type="Gene3D" id="3.30.70.330">
    <property type="match status" value="1"/>
</dbReference>
<dbReference type="EMBL" id="SLUO01000013">
    <property type="protein sequence ID" value="TCL55957.1"/>
    <property type="molecule type" value="Genomic_DNA"/>
</dbReference>
<dbReference type="InterPro" id="IPR040591">
    <property type="entry name" value="RqcP2_RBD"/>
</dbReference>
<evidence type="ECO:0000313" key="3">
    <source>
        <dbReference type="EMBL" id="TCL55957.1"/>
    </source>
</evidence>
<dbReference type="RefSeq" id="WP_035315128.1">
    <property type="nucleotide sequence ID" value="NZ_JPNB01000001.1"/>
</dbReference>
<dbReference type="PROSITE" id="PS50889">
    <property type="entry name" value="S4"/>
    <property type="match status" value="1"/>
</dbReference>
<organism evidence="3 4">
    <name type="scientific">Kineothrix alysoides</name>
    <dbReference type="NCBI Taxonomy" id="1469948"/>
    <lineage>
        <taxon>Bacteria</taxon>
        <taxon>Bacillati</taxon>
        <taxon>Bacillota</taxon>
        <taxon>Clostridia</taxon>
        <taxon>Lachnospirales</taxon>
        <taxon>Lachnospiraceae</taxon>
        <taxon>Kineothrix</taxon>
    </lineage>
</organism>
<protein>
    <submittedName>
        <fullName evidence="3">RNA-binding protein YlmH</fullName>
    </submittedName>
</protein>
<dbReference type="OrthoDB" id="9812787at2"/>
<dbReference type="InterPro" id="IPR012677">
    <property type="entry name" value="Nucleotide-bd_a/b_plait_sf"/>
</dbReference>
<dbReference type="AlphaFoldDB" id="A0A4R1QRA1"/>
<evidence type="ECO:0000259" key="2">
    <source>
        <dbReference type="Pfam" id="PF17774"/>
    </source>
</evidence>
<proteinExistence type="predicted"/>